<keyword evidence="4" id="KW-1185">Reference proteome</keyword>
<organism evidence="3 4">
    <name type="scientific">Legionella worsleiensis</name>
    <dbReference type="NCBI Taxonomy" id="45076"/>
    <lineage>
        <taxon>Bacteria</taxon>
        <taxon>Pseudomonadati</taxon>
        <taxon>Pseudomonadota</taxon>
        <taxon>Gammaproteobacteria</taxon>
        <taxon>Legionellales</taxon>
        <taxon>Legionellaceae</taxon>
        <taxon>Legionella</taxon>
    </lineage>
</organism>
<dbReference type="RefSeq" id="WP_058492599.1">
    <property type="nucleotide sequence ID" value="NZ_CBCRUR010000016.1"/>
</dbReference>
<dbReference type="STRING" id="45076.Lwor_0767"/>
<proteinExistence type="predicted"/>
<reference evidence="3 4" key="1">
    <citation type="submission" date="2015-11" db="EMBL/GenBank/DDBJ databases">
        <title>Genomic analysis of 38 Legionella species identifies large and diverse effector repertoires.</title>
        <authorList>
            <person name="Burstein D."/>
            <person name="Amaro F."/>
            <person name="Zusman T."/>
            <person name="Lifshitz Z."/>
            <person name="Cohen O."/>
            <person name="Gilbert J.A."/>
            <person name="Pupko T."/>
            <person name="Shuman H.A."/>
            <person name="Segal G."/>
        </authorList>
    </citation>
    <scope>NUCLEOTIDE SEQUENCE [LARGE SCALE GENOMIC DNA]</scope>
    <source>
        <strain evidence="3 4">ATCC 49508</strain>
    </source>
</reference>
<protein>
    <submittedName>
        <fullName evidence="3">Dot/Icm T4SS effector</fullName>
    </submittedName>
</protein>
<feature type="compositionally biased region" description="Polar residues" evidence="1">
    <location>
        <begin position="654"/>
        <end position="668"/>
    </location>
</feature>
<evidence type="ECO:0000256" key="1">
    <source>
        <dbReference type="SAM" id="MobiDB-lite"/>
    </source>
</evidence>
<feature type="region of interest" description="Disordered" evidence="1">
    <location>
        <begin position="646"/>
        <end position="668"/>
    </location>
</feature>
<evidence type="ECO:0000313" key="3">
    <source>
        <dbReference type="EMBL" id="KTD81266.1"/>
    </source>
</evidence>
<evidence type="ECO:0000313" key="4">
    <source>
        <dbReference type="Proteomes" id="UP000054662"/>
    </source>
</evidence>
<dbReference type="InterPro" id="IPR040945">
    <property type="entry name" value="DUF5621"/>
</dbReference>
<dbReference type="AlphaFoldDB" id="A0A0W1AIX2"/>
<dbReference type="Proteomes" id="UP000054662">
    <property type="component" value="Unassembled WGS sequence"/>
</dbReference>
<sequence>MTTLTVFCYGTGENRRQTNNIITQFYNACSNTQDTICIDGPGLLGTEVRSLANNATNQIIKWLQTQPEDAHEINLTGYSRGAIASTYIANNLKRVELALLRKERILSRRGKELISTNKKLLNQLQKINLNLFLMDPVAGMGKKGSMDGRVIPDNVKNYVAVLQMDERRRDFKPQDMSRIIIQSPEKTQVSILPMYGNHSDATKIKSDEMNAAPEILWYSLHQFLTEHGTTFTEARIPQIVYQDHYKAAHDIPPINSASELLQLFSTLHEKRDAYLQSGKEMRAHDGIPVPRVQRRLNNHLNLYVKNPEFFINQLERELFKITYPKVFNYLFEQNQFDLRFPEDSSSTQEQIEKELHRLKTENEKLFLRLESREIREENGVLSVGAPGGTYTLEPCLTLTQLFPNFITNDLIKQKLPNKLASLEQQSYRLALQYQREKPSIKFFAKRSKDWRASDILQRINTLIEHENLCDDEKYFRLLDILEKHYKQMVQEASSSELALMLRDLLARHQRHFEIVDPGITRALLSTVIHAVLSLLKEVISFAGNLGYIGGGALFTLGFAIEEFGRRINEIIEPLGSDPLKYLLCALAYTMQGTGFAIKNSFGLKPLTAFITSGISYIRDAANKAILDIKIQPKNSTLRVKQTLQEIHSPDSTEDSPLNSEDQGNTLSN</sequence>
<dbReference type="PATRIC" id="fig|45076.6.peg.837"/>
<name>A0A0W1AIX2_9GAMM</name>
<gene>
    <name evidence="3" type="ORF">Lwor_0767</name>
</gene>
<accession>A0A0W1AIX2</accession>
<dbReference type="EMBL" id="LNZC01000006">
    <property type="protein sequence ID" value="KTD81266.1"/>
    <property type="molecule type" value="Genomic_DNA"/>
</dbReference>
<dbReference type="Pfam" id="PF18532">
    <property type="entry name" value="DUF5621"/>
    <property type="match status" value="1"/>
</dbReference>
<feature type="domain" description="DUF5621" evidence="2">
    <location>
        <begin position="256"/>
        <end position="393"/>
    </location>
</feature>
<comment type="caution">
    <text evidence="3">The sequence shown here is derived from an EMBL/GenBank/DDBJ whole genome shotgun (WGS) entry which is preliminary data.</text>
</comment>
<evidence type="ECO:0000259" key="2">
    <source>
        <dbReference type="Pfam" id="PF18532"/>
    </source>
</evidence>
<dbReference type="OrthoDB" id="5653059at2"/>
<dbReference type="Gene3D" id="1.10.1240.80">
    <property type="match status" value="1"/>
</dbReference>